<dbReference type="SUPFAM" id="SSF56425">
    <property type="entry name" value="Succinate dehydrogenase/fumarate reductase flavoprotein, catalytic domain"/>
    <property type="match status" value="1"/>
</dbReference>
<comment type="similarity">
    <text evidence="7">Belongs to the FAD-dependent oxidoreductase 2 family. 3-oxosteroid dehydrogenase subfamily.</text>
</comment>
<comment type="caution">
    <text evidence="11">The sequence shown here is derived from an EMBL/GenBank/DDBJ whole genome shotgun (WGS) entry which is preliminary data.</text>
</comment>
<keyword evidence="2" id="KW-0285">Flavoprotein</keyword>
<dbReference type="PANTHER" id="PTHR43400:SF10">
    <property type="entry name" value="3-OXOSTEROID 1-DEHYDROGENASE"/>
    <property type="match status" value="1"/>
</dbReference>
<dbReference type="GO" id="GO:0008202">
    <property type="term" value="P:steroid metabolic process"/>
    <property type="evidence" value="ECO:0007669"/>
    <property type="project" value="UniProtKB-KW"/>
</dbReference>
<dbReference type="AlphaFoldDB" id="A0A917UAE4"/>
<evidence type="ECO:0000256" key="4">
    <source>
        <dbReference type="ARBA" id="ARBA00023002"/>
    </source>
</evidence>
<dbReference type="InterPro" id="IPR036188">
    <property type="entry name" value="FAD/NAD-bd_sf"/>
</dbReference>
<evidence type="ECO:0000256" key="3">
    <source>
        <dbReference type="ARBA" id="ARBA00022827"/>
    </source>
</evidence>
<evidence type="ECO:0000313" key="11">
    <source>
        <dbReference type="EMBL" id="GGM66445.1"/>
    </source>
</evidence>
<keyword evidence="5" id="KW-0753">Steroid metabolism</keyword>
<dbReference type="EMBL" id="BMNB01000050">
    <property type="protein sequence ID" value="GGM66445.1"/>
    <property type="molecule type" value="Genomic_DNA"/>
</dbReference>
<keyword evidence="4" id="KW-0560">Oxidoreductase</keyword>
<dbReference type="PANTHER" id="PTHR43400">
    <property type="entry name" value="FUMARATE REDUCTASE"/>
    <property type="match status" value="1"/>
</dbReference>
<reference evidence="11" key="2">
    <citation type="submission" date="2020-09" db="EMBL/GenBank/DDBJ databases">
        <authorList>
            <person name="Sun Q."/>
            <person name="Zhou Y."/>
        </authorList>
    </citation>
    <scope>NUCLEOTIDE SEQUENCE</scope>
    <source>
        <strain evidence="11">CGMCC 4.7312</strain>
    </source>
</reference>
<dbReference type="GO" id="GO:0047571">
    <property type="term" value="F:3-oxosteroid 1-dehydrogenase activity"/>
    <property type="evidence" value="ECO:0007669"/>
    <property type="project" value="UniProtKB-EC"/>
</dbReference>
<dbReference type="InterPro" id="IPR027477">
    <property type="entry name" value="Succ_DH/fumarate_Rdtase_cat_sf"/>
</dbReference>
<name>A0A917UAE4_9ACTN</name>
<comment type="cofactor">
    <cofactor evidence="1">
        <name>FAD</name>
        <dbReference type="ChEBI" id="CHEBI:57692"/>
    </cofactor>
</comment>
<dbReference type="SUPFAM" id="SSF51905">
    <property type="entry name" value="FAD/NAD(P)-binding domain"/>
    <property type="match status" value="1"/>
</dbReference>
<keyword evidence="3" id="KW-0274">FAD</keyword>
<dbReference type="InterPro" id="IPR050315">
    <property type="entry name" value="FAD-oxidoreductase_2"/>
</dbReference>
<feature type="domain" description="FAD-dependent oxidoreductase 2 FAD-binding" evidence="10">
    <location>
        <begin position="2"/>
        <end position="520"/>
    </location>
</feature>
<dbReference type="InterPro" id="IPR003953">
    <property type="entry name" value="FAD-dep_OxRdtase_2_FAD-bd"/>
</dbReference>
<dbReference type="Pfam" id="PF00890">
    <property type="entry name" value="FAD_binding_2"/>
    <property type="match status" value="1"/>
</dbReference>
<evidence type="ECO:0000256" key="6">
    <source>
        <dbReference type="ARBA" id="ARBA00051951"/>
    </source>
</evidence>
<dbReference type="Gene3D" id="3.50.50.60">
    <property type="entry name" value="FAD/NAD(P)-binding domain"/>
    <property type="match status" value="2"/>
</dbReference>
<evidence type="ECO:0000256" key="2">
    <source>
        <dbReference type="ARBA" id="ARBA00022630"/>
    </source>
</evidence>
<evidence type="ECO:0000259" key="10">
    <source>
        <dbReference type="Pfam" id="PF00890"/>
    </source>
</evidence>
<evidence type="ECO:0000256" key="7">
    <source>
        <dbReference type="ARBA" id="ARBA00061147"/>
    </source>
</evidence>
<comment type="catalytic activity">
    <reaction evidence="6">
        <text>a 3-oxosteroid + A = a 3-oxo-Delta(1)-steroid + AH2</text>
        <dbReference type="Rhea" id="RHEA:13329"/>
        <dbReference type="ChEBI" id="CHEBI:13193"/>
        <dbReference type="ChEBI" id="CHEBI:17499"/>
        <dbReference type="ChEBI" id="CHEBI:20156"/>
        <dbReference type="ChEBI" id="CHEBI:47788"/>
        <dbReference type="EC" id="1.3.99.4"/>
    </reaction>
</comment>
<evidence type="ECO:0000256" key="1">
    <source>
        <dbReference type="ARBA" id="ARBA00001974"/>
    </source>
</evidence>
<sequence length="552" mass="58845">MGAITAARRGLRALVVEKGAYFGGSTAMSGGGMWMPNNKVLQNAGVQDTKDRVLTYLDTLVGDTAPRARRKAFVEHAPEVVDELLAATPLKLGHMTEYADYFADLEGGSAIGRSVESKPFDINTLGAEDVARIRTSGAIAAPVPMPITSKDFRLMNLMARRPLQAFPTIFKRVLQGVGGKLFKKEMAAGGRALGAGLIAGARRAGVDIWLNSPLKELVVEGGRVTGVVVEKDGERVRVAAKGGVILAIGGFDHAGEKRRKHQSQALTEDWSFGNPDNTGDLFAIAEQVGAGLDLLDQAWWFPSISPLTPEADPIFMLSERSLPGSMIVDSTGHRFFNEATDYMTAGRAMLGLDDGKGDHLPIWLIFDQRHRNRYLFAGSVMPGMPMPKVFYESGVVVKAESIAELSRKVGVPGLVDGVARFNVLASQGQDDDFKRGLGHYDRYYGDPTNTPNPNLGTITRAPFYAVKTVPADLGTCGGITADESGRALHEDGSPIDGLYAVGNAAANAFGKFYPGPGATLGQGLVFAYLAAKHAGERARSSERARPGAGPEA</sequence>
<protein>
    <recommendedName>
        <fullName evidence="9">3-oxosteroid 1-dehydrogenase</fullName>
        <ecNumber evidence="8">1.3.99.4</ecNumber>
    </recommendedName>
</protein>
<evidence type="ECO:0000256" key="5">
    <source>
        <dbReference type="ARBA" id="ARBA00023221"/>
    </source>
</evidence>
<dbReference type="EC" id="1.3.99.4" evidence="8"/>
<organism evidence="11 12">
    <name type="scientific">Micromonospora sonchi</name>
    <dbReference type="NCBI Taxonomy" id="1763543"/>
    <lineage>
        <taxon>Bacteria</taxon>
        <taxon>Bacillati</taxon>
        <taxon>Actinomycetota</taxon>
        <taxon>Actinomycetes</taxon>
        <taxon>Micromonosporales</taxon>
        <taxon>Micromonosporaceae</taxon>
        <taxon>Micromonospora</taxon>
    </lineage>
</organism>
<dbReference type="FunFam" id="3.50.50.60:FF:000208">
    <property type="entry name" value="3-ketosteroid dehydrogenase"/>
    <property type="match status" value="1"/>
</dbReference>
<evidence type="ECO:0000313" key="12">
    <source>
        <dbReference type="Proteomes" id="UP000608890"/>
    </source>
</evidence>
<keyword evidence="5" id="KW-0443">Lipid metabolism</keyword>
<accession>A0A917UAE4</accession>
<evidence type="ECO:0000256" key="8">
    <source>
        <dbReference type="ARBA" id="ARBA00066536"/>
    </source>
</evidence>
<dbReference type="Proteomes" id="UP000608890">
    <property type="component" value="Unassembled WGS sequence"/>
</dbReference>
<proteinExistence type="inferred from homology"/>
<evidence type="ECO:0000256" key="9">
    <source>
        <dbReference type="ARBA" id="ARBA00069709"/>
    </source>
</evidence>
<gene>
    <name evidence="11" type="ORF">GCM10011608_59610</name>
</gene>
<keyword evidence="12" id="KW-1185">Reference proteome</keyword>
<reference evidence="11" key="1">
    <citation type="journal article" date="2014" name="Int. J. Syst. Evol. Microbiol.">
        <title>Complete genome sequence of Corynebacterium casei LMG S-19264T (=DSM 44701T), isolated from a smear-ripened cheese.</title>
        <authorList>
            <consortium name="US DOE Joint Genome Institute (JGI-PGF)"/>
            <person name="Walter F."/>
            <person name="Albersmeier A."/>
            <person name="Kalinowski J."/>
            <person name="Ruckert C."/>
        </authorList>
    </citation>
    <scope>NUCLEOTIDE SEQUENCE</scope>
    <source>
        <strain evidence="11">CGMCC 4.7312</strain>
    </source>
</reference>